<dbReference type="RefSeq" id="WP_062418855.1">
    <property type="nucleotide sequence ID" value="NZ_DF967974.1"/>
</dbReference>
<protein>
    <recommendedName>
        <fullName evidence="3">4-oxalocrotonate tautomerase domain-containing protein</fullName>
    </recommendedName>
</protein>
<keyword evidence="2" id="KW-1185">Reference proteome</keyword>
<comment type="caution">
    <text evidence="1">The sequence shown here is derived from an EMBL/GenBank/DDBJ whole genome shotgun (WGS) entry which is preliminary data.</text>
</comment>
<reference evidence="1 2" key="1">
    <citation type="submission" date="2015-07" db="EMBL/GenBank/DDBJ databases">
        <title>Genome sequence of Levilinea saccharolytica DSM 16555.</title>
        <authorList>
            <person name="Hemp J."/>
            <person name="Ward L.M."/>
            <person name="Pace L.A."/>
            <person name="Fischer W.W."/>
        </authorList>
    </citation>
    <scope>NUCLEOTIDE SEQUENCE [LARGE SCALE GENOMIC DNA]</scope>
    <source>
        <strain evidence="1 2">KIBI-1</strain>
    </source>
</reference>
<proteinExistence type="predicted"/>
<dbReference type="EMBL" id="LGCM01000055">
    <property type="protein sequence ID" value="KPL78466.1"/>
    <property type="molecule type" value="Genomic_DNA"/>
</dbReference>
<dbReference type="AlphaFoldDB" id="A0A0N8GNL9"/>
<organism evidence="1 2">
    <name type="scientific">Levilinea saccharolytica</name>
    <dbReference type="NCBI Taxonomy" id="229921"/>
    <lineage>
        <taxon>Bacteria</taxon>
        <taxon>Bacillati</taxon>
        <taxon>Chloroflexota</taxon>
        <taxon>Anaerolineae</taxon>
        <taxon>Anaerolineales</taxon>
        <taxon>Anaerolineaceae</taxon>
        <taxon>Levilinea</taxon>
    </lineage>
</organism>
<gene>
    <name evidence="1" type="ORF">ADN01_14805</name>
</gene>
<accession>A0A0N8GNL9</accession>
<name>A0A0N8GNL9_9CHLR</name>
<evidence type="ECO:0000313" key="2">
    <source>
        <dbReference type="Proteomes" id="UP000050501"/>
    </source>
</evidence>
<evidence type="ECO:0008006" key="3">
    <source>
        <dbReference type="Google" id="ProtNLM"/>
    </source>
</evidence>
<evidence type="ECO:0000313" key="1">
    <source>
        <dbReference type="EMBL" id="KPL78466.1"/>
    </source>
</evidence>
<sequence length="121" mass="12796">MPILHVEIVTRPDETLPPNLAAALADRAGQIFNSEPGGTWVKVSLIASQNYAENLTPSNELFPVFVSVLKAALPALPALQAEAAQLAAAVAQVCNRPQENVHILYQPEGTGRVAFGGKLLS</sequence>
<dbReference type="Proteomes" id="UP000050501">
    <property type="component" value="Unassembled WGS sequence"/>
</dbReference>
<dbReference type="STRING" id="229921.ADN01_14805"/>